<comment type="caution">
    <text evidence="1">The sequence shown here is derived from an EMBL/GenBank/DDBJ whole genome shotgun (WGS) entry which is preliminary data.</text>
</comment>
<protein>
    <submittedName>
        <fullName evidence="1">Uncharacterized protein</fullName>
    </submittedName>
</protein>
<evidence type="ECO:0000313" key="1">
    <source>
        <dbReference type="EMBL" id="MPC88815.1"/>
    </source>
</evidence>
<gene>
    <name evidence="1" type="ORF">E2C01_083737</name>
</gene>
<organism evidence="1 2">
    <name type="scientific">Portunus trituberculatus</name>
    <name type="common">Swimming crab</name>
    <name type="synonym">Neptunus trituberculatus</name>
    <dbReference type="NCBI Taxonomy" id="210409"/>
    <lineage>
        <taxon>Eukaryota</taxon>
        <taxon>Metazoa</taxon>
        <taxon>Ecdysozoa</taxon>
        <taxon>Arthropoda</taxon>
        <taxon>Crustacea</taxon>
        <taxon>Multicrustacea</taxon>
        <taxon>Malacostraca</taxon>
        <taxon>Eumalacostraca</taxon>
        <taxon>Eucarida</taxon>
        <taxon>Decapoda</taxon>
        <taxon>Pleocyemata</taxon>
        <taxon>Brachyura</taxon>
        <taxon>Eubrachyura</taxon>
        <taxon>Portunoidea</taxon>
        <taxon>Portunidae</taxon>
        <taxon>Portuninae</taxon>
        <taxon>Portunus</taxon>
    </lineage>
</organism>
<sequence length="124" mass="14092">MQQPFPKFFQGFLVSCGLPRQTQAGQGVLVGPVERPKDDPERPLLNPLQLLPLCEVQGGGPRWVGVHELREYKGPQKTTPIYLKLRTEIKMALKNTTPVFSTAITTFSQIKDKVYYRLTHKEEV</sequence>
<name>A0A5B7J227_PORTR</name>
<keyword evidence="2" id="KW-1185">Reference proteome</keyword>
<dbReference type="AlphaFoldDB" id="A0A5B7J227"/>
<dbReference type="Proteomes" id="UP000324222">
    <property type="component" value="Unassembled WGS sequence"/>
</dbReference>
<dbReference type="EMBL" id="VSRR010079017">
    <property type="protein sequence ID" value="MPC88815.1"/>
    <property type="molecule type" value="Genomic_DNA"/>
</dbReference>
<accession>A0A5B7J227</accession>
<proteinExistence type="predicted"/>
<reference evidence="1 2" key="1">
    <citation type="submission" date="2019-05" db="EMBL/GenBank/DDBJ databases">
        <title>Another draft genome of Portunus trituberculatus and its Hox gene families provides insights of decapod evolution.</title>
        <authorList>
            <person name="Jeong J.-H."/>
            <person name="Song I."/>
            <person name="Kim S."/>
            <person name="Choi T."/>
            <person name="Kim D."/>
            <person name="Ryu S."/>
            <person name="Kim W."/>
        </authorList>
    </citation>
    <scope>NUCLEOTIDE SEQUENCE [LARGE SCALE GENOMIC DNA]</scope>
    <source>
        <tissue evidence="1">Muscle</tissue>
    </source>
</reference>
<dbReference type="OrthoDB" id="275278at2759"/>
<evidence type="ECO:0000313" key="2">
    <source>
        <dbReference type="Proteomes" id="UP000324222"/>
    </source>
</evidence>